<feature type="transmembrane region" description="Helical" evidence="1">
    <location>
        <begin position="36"/>
        <end position="56"/>
    </location>
</feature>
<accession>A0A4R2LQ96</accession>
<dbReference type="RefSeq" id="WP_132087045.1">
    <property type="nucleotide sequence ID" value="NZ_JANKAQ010000005.1"/>
</dbReference>
<reference evidence="2 3" key="1">
    <citation type="submission" date="2019-03" db="EMBL/GenBank/DDBJ databases">
        <title>Genomic Encyclopedia of Type Strains, Phase IV (KMG-IV): sequencing the most valuable type-strain genomes for metagenomic binning, comparative biology and taxonomic classification.</title>
        <authorList>
            <person name="Goeker M."/>
        </authorList>
    </citation>
    <scope>NUCLEOTIDE SEQUENCE [LARGE SCALE GENOMIC DNA]</scope>
    <source>
        <strain evidence="2 3">DSM 28559</strain>
    </source>
</reference>
<organism evidence="2 3">
    <name type="scientific">Frisingicoccus caecimuris</name>
    <dbReference type="NCBI Taxonomy" id="1796636"/>
    <lineage>
        <taxon>Bacteria</taxon>
        <taxon>Bacillati</taxon>
        <taxon>Bacillota</taxon>
        <taxon>Clostridia</taxon>
        <taxon>Lachnospirales</taxon>
        <taxon>Lachnospiraceae</taxon>
        <taxon>Frisingicoccus</taxon>
    </lineage>
</organism>
<dbReference type="EMBL" id="SLXA01000001">
    <property type="protein sequence ID" value="TCO86246.1"/>
    <property type="molecule type" value="Genomic_DNA"/>
</dbReference>
<name>A0A4R2LQ96_9FIRM</name>
<keyword evidence="3" id="KW-1185">Reference proteome</keyword>
<gene>
    <name evidence="2" type="ORF">EV212_10126</name>
</gene>
<evidence type="ECO:0000313" key="2">
    <source>
        <dbReference type="EMBL" id="TCO86246.1"/>
    </source>
</evidence>
<comment type="caution">
    <text evidence="2">The sequence shown here is derived from an EMBL/GenBank/DDBJ whole genome shotgun (WGS) entry which is preliminary data.</text>
</comment>
<protein>
    <submittedName>
        <fullName evidence="2">Uncharacterized protein</fullName>
    </submittedName>
</protein>
<evidence type="ECO:0000313" key="3">
    <source>
        <dbReference type="Proteomes" id="UP000295711"/>
    </source>
</evidence>
<keyword evidence="1" id="KW-1133">Transmembrane helix</keyword>
<keyword evidence="1" id="KW-0472">Membrane</keyword>
<proteinExistence type="predicted"/>
<evidence type="ECO:0000256" key="1">
    <source>
        <dbReference type="SAM" id="Phobius"/>
    </source>
</evidence>
<sequence length="90" mass="10384">MDMDRRREIQNMRVRSGRMTRDYTDHISGINPGMYCLFRCFLAAAFFVAGITFPMIPDSQIPKELTKIPEYISVNYTLEDVSDLIDSLAN</sequence>
<dbReference type="Proteomes" id="UP000295711">
    <property type="component" value="Unassembled WGS sequence"/>
</dbReference>
<keyword evidence="1" id="KW-0812">Transmembrane</keyword>
<dbReference type="AlphaFoldDB" id="A0A4R2LQ96"/>